<dbReference type="EMBL" id="CAJPWZ010000469">
    <property type="protein sequence ID" value="CAG2194072.1"/>
    <property type="molecule type" value="Genomic_DNA"/>
</dbReference>
<dbReference type="OrthoDB" id="6021951at2759"/>
<dbReference type="AlphaFoldDB" id="A0A8S3QFP0"/>
<evidence type="ECO:0000313" key="3">
    <source>
        <dbReference type="Proteomes" id="UP000683360"/>
    </source>
</evidence>
<feature type="compositionally biased region" description="Polar residues" evidence="1">
    <location>
        <begin position="219"/>
        <end position="229"/>
    </location>
</feature>
<evidence type="ECO:0000313" key="2">
    <source>
        <dbReference type="EMBL" id="CAG2194072.1"/>
    </source>
</evidence>
<feature type="region of interest" description="Disordered" evidence="1">
    <location>
        <begin position="219"/>
        <end position="243"/>
    </location>
</feature>
<reference evidence="2" key="1">
    <citation type="submission" date="2021-03" db="EMBL/GenBank/DDBJ databases">
        <authorList>
            <person name="Bekaert M."/>
        </authorList>
    </citation>
    <scope>NUCLEOTIDE SEQUENCE</scope>
</reference>
<dbReference type="Proteomes" id="UP000683360">
    <property type="component" value="Unassembled WGS sequence"/>
</dbReference>
<proteinExistence type="predicted"/>
<gene>
    <name evidence="2" type="ORF">MEDL_9079</name>
</gene>
<name>A0A8S3QFP0_MYTED</name>
<comment type="caution">
    <text evidence="2">The sequence shown here is derived from an EMBL/GenBank/DDBJ whole genome shotgun (WGS) entry which is preliminary data.</text>
</comment>
<protein>
    <submittedName>
        <fullName evidence="2">Uncharacterized protein</fullName>
    </submittedName>
</protein>
<accession>A0A8S3QFP0</accession>
<organism evidence="2 3">
    <name type="scientific">Mytilus edulis</name>
    <name type="common">Blue mussel</name>
    <dbReference type="NCBI Taxonomy" id="6550"/>
    <lineage>
        <taxon>Eukaryota</taxon>
        <taxon>Metazoa</taxon>
        <taxon>Spiralia</taxon>
        <taxon>Lophotrochozoa</taxon>
        <taxon>Mollusca</taxon>
        <taxon>Bivalvia</taxon>
        <taxon>Autobranchia</taxon>
        <taxon>Pteriomorphia</taxon>
        <taxon>Mytilida</taxon>
        <taxon>Mytiloidea</taxon>
        <taxon>Mytilidae</taxon>
        <taxon>Mytilinae</taxon>
        <taxon>Mytilus</taxon>
    </lineage>
</organism>
<sequence>MARNRIQKLILQPEYSEFKDTLLAEGAFIELDKCGEPIRQVFLAISENVFILASENVPDYVLCPSVKYDADVDLDTDGMELEWVVPNGFLDINTDSSQRILTIDTRTGRIGHFLLSDIWGSARKDWVIWKEALQDIQDDPYSYTKCLFKDFLIPDKVYDMSAVNRKRSQLNHKKAKSLETLTNKVMTKMYEIQDEMESKKNKQKLKNSASQSNDAYFTKEAGSQTSFNNDSDKIQKKMKQKGQSCSAMLKRMCFGGKAKQRPK</sequence>
<keyword evidence="3" id="KW-1185">Reference proteome</keyword>
<evidence type="ECO:0000256" key="1">
    <source>
        <dbReference type="SAM" id="MobiDB-lite"/>
    </source>
</evidence>